<dbReference type="AlphaFoldDB" id="A0A4Q0XH23"/>
<keyword evidence="2" id="KW-1185">Reference proteome</keyword>
<evidence type="ECO:0000313" key="1">
    <source>
        <dbReference type="EMBL" id="RXJ50530.1"/>
    </source>
</evidence>
<dbReference type="SUPFAM" id="SSF47781">
    <property type="entry name" value="RuvA domain 2-like"/>
    <property type="match status" value="2"/>
</dbReference>
<dbReference type="Gene3D" id="1.10.150.320">
    <property type="entry name" value="Photosystem II 12 kDa extrinsic protein"/>
    <property type="match status" value="2"/>
</dbReference>
<dbReference type="Proteomes" id="UP000289792">
    <property type="component" value="Unassembled WGS sequence"/>
</dbReference>
<protein>
    <submittedName>
        <fullName evidence="1">Helix-hairpin-helix domain-containing protein</fullName>
    </submittedName>
</protein>
<comment type="caution">
    <text evidence="1">The sequence shown here is derived from an EMBL/GenBank/DDBJ whole genome shotgun (WGS) entry which is preliminary data.</text>
</comment>
<dbReference type="InterPro" id="IPR010994">
    <property type="entry name" value="RuvA_2-like"/>
</dbReference>
<dbReference type="GO" id="GO:0015628">
    <property type="term" value="P:protein secretion by the type II secretion system"/>
    <property type="evidence" value="ECO:0007669"/>
    <property type="project" value="TreeGrafter"/>
</dbReference>
<dbReference type="PANTHER" id="PTHR21180:SF32">
    <property type="entry name" value="ENDONUCLEASE_EXONUCLEASE_PHOSPHATASE FAMILY DOMAIN-CONTAINING PROTEIN 1"/>
    <property type="match status" value="1"/>
</dbReference>
<dbReference type="OrthoDB" id="981124at2"/>
<sequence length="297" mass="34535">MAYKSHFKFSNSQRNGIFLLAILIVVFQCIYAFVDFSSESAQPDTKTLDRFRQQVDSLKRVEIDKNKPKVFPFNPNYITDFKGYTLGMSTVEIDRLLEFRKKDQWINSAKQFQEVTKVSDSLLDALSQLFQFPEWVTDPKPKANWVDYSKHPNQKGYGSKTYEQKIDLNKASAQELQKVNGVGEKLSGNIVKYRNKFKGGFISEIQLQDIYGLTPEVIERITNDFAVKTPRLVEKISLNSATKDQLVTIQHIDYEIAHYIIEQRTLRDGFNSFDELLKVKKFPIQKFEIIKLYLTLN</sequence>
<dbReference type="Pfam" id="PF12836">
    <property type="entry name" value="HHH_3"/>
    <property type="match status" value="2"/>
</dbReference>
<dbReference type="EMBL" id="SDDZ01000003">
    <property type="protein sequence ID" value="RXJ50530.1"/>
    <property type="molecule type" value="Genomic_DNA"/>
</dbReference>
<dbReference type="RefSeq" id="WP_129016649.1">
    <property type="nucleotide sequence ID" value="NZ_SDDZ01000003.1"/>
</dbReference>
<proteinExistence type="predicted"/>
<reference evidence="1 2" key="1">
    <citation type="submission" date="2019-01" db="EMBL/GenBank/DDBJ databases">
        <title>Genome sequence of the Antarctic species Gelidibacter gilvus ACAM 158(T).</title>
        <authorList>
            <person name="Bowman J.P."/>
        </authorList>
    </citation>
    <scope>NUCLEOTIDE SEQUENCE [LARGE SCALE GENOMIC DNA]</scope>
    <source>
        <strain evidence="1 2">IC158</strain>
    </source>
</reference>
<gene>
    <name evidence="1" type="ORF">ESZ48_07120</name>
</gene>
<dbReference type="PANTHER" id="PTHR21180">
    <property type="entry name" value="ENDONUCLEASE/EXONUCLEASE/PHOSPHATASE FAMILY DOMAIN-CONTAINING PROTEIN 1"/>
    <property type="match status" value="1"/>
</dbReference>
<dbReference type="GO" id="GO:0015627">
    <property type="term" value="C:type II protein secretion system complex"/>
    <property type="evidence" value="ECO:0007669"/>
    <property type="project" value="TreeGrafter"/>
</dbReference>
<dbReference type="InterPro" id="IPR051675">
    <property type="entry name" value="Endo/Exo/Phosphatase_dom_1"/>
</dbReference>
<accession>A0A4Q0XH23</accession>
<name>A0A4Q0XH23_9FLAO</name>
<organism evidence="1 2">
    <name type="scientific">Gelidibacter gilvus</name>
    <dbReference type="NCBI Taxonomy" id="59602"/>
    <lineage>
        <taxon>Bacteria</taxon>
        <taxon>Pseudomonadati</taxon>
        <taxon>Bacteroidota</taxon>
        <taxon>Flavobacteriia</taxon>
        <taxon>Flavobacteriales</taxon>
        <taxon>Flavobacteriaceae</taxon>
        <taxon>Gelidibacter</taxon>
    </lineage>
</organism>
<evidence type="ECO:0000313" key="2">
    <source>
        <dbReference type="Proteomes" id="UP000289792"/>
    </source>
</evidence>